<evidence type="ECO:0000313" key="1">
    <source>
        <dbReference type="EMBL" id="MPC32070.1"/>
    </source>
</evidence>
<organism evidence="1 2">
    <name type="scientific">Portunus trituberculatus</name>
    <name type="common">Swimming crab</name>
    <name type="synonym">Neptunus trituberculatus</name>
    <dbReference type="NCBI Taxonomy" id="210409"/>
    <lineage>
        <taxon>Eukaryota</taxon>
        <taxon>Metazoa</taxon>
        <taxon>Ecdysozoa</taxon>
        <taxon>Arthropoda</taxon>
        <taxon>Crustacea</taxon>
        <taxon>Multicrustacea</taxon>
        <taxon>Malacostraca</taxon>
        <taxon>Eumalacostraca</taxon>
        <taxon>Eucarida</taxon>
        <taxon>Decapoda</taxon>
        <taxon>Pleocyemata</taxon>
        <taxon>Brachyura</taxon>
        <taxon>Eubrachyura</taxon>
        <taxon>Portunoidea</taxon>
        <taxon>Portunidae</taxon>
        <taxon>Portuninae</taxon>
        <taxon>Portunus</taxon>
    </lineage>
</organism>
<name>A0A5B7ECS6_PORTR</name>
<comment type="caution">
    <text evidence="1">The sequence shown here is derived from an EMBL/GenBank/DDBJ whole genome shotgun (WGS) entry which is preliminary data.</text>
</comment>
<evidence type="ECO:0000313" key="2">
    <source>
        <dbReference type="Proteomes" id="UP000324222"/>
    </source>
</evidence>
<dbReference type="Proteomes" id="UP000324222">
    <property type="component" value="Unassembled WGS sequence"/>
</dbReference>
<gene>
    <name evidence="1" type="ORF">E2C01_025373</name>
</gene>
<protein>
    <submittedName>
        <fullName evidence="1">Uncharacterized protein</fullName>
    </submittedName>
</protein>
<keyword evidence="2" id="KW-1185">Reference proteome</keyword>
<sequence>MVQSRWGNQRAMLRVLSAKEVILYMSSTKLACMSYSPTSSSSCGTIMLSGKGMLWCCGVGGVVLVVVKVLENIAALETALSAVHHHTQLTPYHQEPLPQHSSLPALQQHLVREE</sequence>
<proteinExistence type="predicted"/>
<dbReference type="EMBL" id="VSRR010002555">
    <property type="protein sequence ID" value="MPC32070.1"/>
    <property type="molecule type" value="Genomic_DNA"/>
</dbReference>
<reference evidence="1 2" key="1">
    <citation type="submission" date="2019-05" db="EMBL/GenBank/DDBJ databases">
        <title>Another draft genome of Portunus trituberculatus and its Hox gene families provides insights of decapod evolution.</title>
        <authorList>
            <person name="Jeong J.-H."/>
            <person name="Song I."/>
            <person name="Kim S."/>
            <person name="Choi T."/>
            <person name="Kim D."/>
            <person name="Ryu S."/>
            <person name="Kim W."/>
        </authorList>
    </citation>
    <scope>NUCLEOTIDE SEQUENCE [LARGE SCALE GENOMIC DNA]</scope>
    <source>
        <tissue evidence="1">Muscle</tissue>
    </source>
</reference>
<dbReference type="AlphaFoldDB" id="A0A5B7ECS6"/>
<accession>A0A5B7ECS6</accession>